<dbReference type="EMBL" id="KL197718">
    <property type="protein sequence ID" value="KDQ58045.1"/>
    <property type="molecule type" value="Genomic_DNA"/>
</dbReference>
<sequence length="137" mass="15784">ENARLYLPSDLSMIVWSRGCSSTLVSLEAWLCHAKTVDALHNVWNYLRMRTYLSQFKIKNITGQVANTRACSMLSWVESKIASSVSRYHRSRAAYMTLQGPSQWEKVLQVLKPEDVQGLNKSNLKEMEWMEGERSVK</sequence>
<proteinExistence type="predicted"/>
<gene>
    <name evidence="1" type="ORF">JAAARDRAFT_87595</name>
</gene>
<dbReference type="OrthoDB" id="2804062at2759"/>
<dbReference type="HOGENOM" id="CLU_128011_0_0_1"/>
<reference evidence="2" key="1">
    <citation type="journal article" date="2014" name="Proc. Natl. Acad. Sci. U.S.A.">
        <title>Extensive sampling of basidiomycete genomes demonstrates inadequacy of the white-rot/brown-rot paradigm for wood decay fungi.</title>
        <authorList>
            <person name="Riley R."/>
            <person name="Salamov A.A."/>
            <person name="Brown D.W."/>
            <person name="Nagy L.G."/>
            <person name="Floudas D."/>
            <person name="Held B.W."/>
            <person name="Levasseur A."/>
            <person name="Lombard V."/>
            <person name="Morin E."/>
            <person name="Otillar R."/>
            <person name="Lindquist E.A."/>
            <person name="Sun H."/>
            <person name="LaButti K.M."/>
            <person name="Schmutz J."/>
            <person name="Jabbour D."/>
            <person name="Luo H."/>
            <person name="Baker S.E."/>
            <person name="Pisabarro A.G."/>
            <person name="Walton J.D."/>
            <person name="Blanchette R.A."/>
            <person name="Henrissat B."/>
            <person name="Martin F."/>
            <person name="Cullen D."/>
            <person name="Hibbett D.S."/>
            <person name="Grigoriev I.V."/>
        </authorList>
    </citation>
    <scope>NUCLEOTIDE SEQUENCE [LARGE SCALE GENOMIC DNA]</scope>
    <source>
        <strain evidence="2">MUCL 33604</strain>
    </source>
</reference>
<name>A0A067PVZ6_9AGAM</name>
<evidence type="ECO:0000313" key="2">
    <source>
        <dbReference type="Proteomes" id="UP000027265"/>
    </source>
</evidence>
<dbReference type="InParanoid" id="A0A067PVZ6"/>
<dbReference type="AlphaFoldDB" id="A0A067PVZ6"/>
<protein>
    <submittedName>
        <fullName evidence="1">Uncharacterized protein</fullName>
    </submittedName>
</protein>
<dbReference type="STRING" id="933084.A0A067PVZ6"/>
<organism evidence="1 2">
    <name type="scientific">Jaapia argillacea MUCL 33604</name>
    <dbReference type="NCBI Taxonomy" id="933084"/>
    <lineage>
        <taxon>Eukaryota</taxon>
        <taxon>Fungi</taxon>
        <taxon>Dikarya</taxon>
        <taxon>Basidiomycota</taxon>
        <taxon>Agaricomycotina</taxon>
        <taxon>Agaricomycetes</taxon>
        <taxon>Agaricomycetidae</taxon>
        <taxon>Jaapiales</taxon>
        <taxon>Jaapiaceae</taxon>
        <taxon>Jaapia</taxon>
    </lineage>
</organism>
<dbReference type="Proteomes" id="UP000027265">
    <property type="component" value="Unassembled WGS sequence"/>
</dbReference>
<feature type="non-terminal residue" evidence="1">
    <location>
        <position position="1"/>
    </location>
</feature>
<keyword evidence="2" id="KW-1185">Reference proteome</keyword>
<evidence type="ECO:0000313" key="1">
    <source>
        <dbReference type="EMBL" id="KDQ58045.1"/>
    </source>
</evidence>
<feature type="non-terminal residue" evidence="1">
    <location>
        <position position="137"/>
    </location>
</feature>
<accession>A0A067PVZ6</accession>